<dbReference type="AlphaFoldDB" id="A0A834NYE9"/>
<dbReference type="InterPro" id="IPR050468">
    <property type="entry name" value="Cuticle_Struct_Prot"/>
</dbReference>
<keyword evidence="1" id="KW-0193">Cuticle</keyword>
<reference evidence="3" key="1">
    <citation type="journal article" date="2020" name="G3 (Bethesda)">
        <title>High-Quality Assemblies for Three Invasive Social Wasps from the &lt;i&gt;Vespula&lt;/i&gt; Genus.</title>
        <authorList>
            <person name="Harrop T.W.R."/>
            <person name="Guhlin J."/>
            <person name="McLaughlin G.M."/>
            <person name="Permina E."/>
            <person name="Stockwell P."/>
            <person name="Gilligan J."/>
            <person name="Le Lec M.F."/>
            <person name="Gruber M.A.M."/>
            <person name="Quinn O."/>
            <person name="Lovegrove M."/>
            <person name="Duncan E.J."/>
            <person name="Remnant E.J."/>
            <person name="Van Eeckhoven J."/>
            <person name="Graham B."/>
            <person name="Knapp R.A."/>
            <person name="Langford K.W."/>
            <person name="Kronenberg Z."/>
            <person name="Press M.O."/>
            <person name="Eacker S.M."/>
            <person name="Wilson-Rankin E.E."/>
            <person name="Purcell J."/>
            <person name="Lester P.J."/>
            <person name="Dearden P.K."/>
        </authorList>
    </citation>
    <scope>NUCLEOTIDE SEQUENCE</scope>
    <source>
        <strain evidence="3">Volc-1</strain>
    </source>
</reference>
<dbReference type="PANTHER" id="PTHR10380">
    <property type="entry name" value="CUTICLE PROTEIN"/>
    <property type="match status" value="1"/>
</dbReference>
<evidence type="ECO:0000313" key="3">
    <source>
        <dbReference type="EMBL" id="KAF7420494.1"/>
    </source>
</evidence>
<gene>
    <name evidence="3" type="ORF">H0235_010791</name>
</gene>
<dbReference type="PANTHER" id="PTHR10380:SF205">
    <property type="entry name" value="CUTICULAR PROTEIN 97EB"/>
    <property type="match status" value="1"/>
</dbReference>
<protein>
    <submittedName>
        <fullName evidence="3">Uncharacterized protein</fullName>
    </submittedName>
</protein>
<dbReference type="InterPro" id="IPR000618">
    <property type="entry name" value="Insect_cuticle"/>
</dbReference>
<organism evidence="3 4">
    <name type="scientific">Vespula pensylvanica</name>
    <name type="common">Western yellow jacket</name>
    <name type="synonym">Wasp</name>
    <dbReference type="NCBI Taxonomy" id="30213"/>
    <lineage>
        <taxon>Eukaryota</taxon>
        <taxon>Metazoa</taxon>
        <taxon>Ecdysozoa</taxon>
        <taxon>Arthropoda</taxon>
        <taxon>Hexapoda</taxon>
        <taxon>Insecta</taxon>
        <taxon>Pterygota</taxon>
        <taxon>Neoptera</taxon>
        <taxon>Endopterygota</taxon>
        <taxon>Hymenoptera</taxon>
        <taxon>Apocrita</taxon>
        <taxon>Aculeata</taxon>
        <taxon>Vespoidea</taxon>
        <taxon>Vespidae</taxon>
        <taxon>Vespinae</taxon>
        <taxon>Vespula</taxon>
    </lineage>
</organism>
<comment type="caution">
    <text evidence="3">The sequence shown here is derived from an EMBL/GenBank/DDBJ whole genome shotgun (WGS) entry which is preliminary data.</text>
</comment>
<evidence type="ECO:0000313" key="4">
    <source>
        <dbReference type="Proteomes" id="UP000600918"/>
    </source>
</evidence>
<dbReference type="PROSITE" id="PS51155">
    <property type="entry name" value="CHIT_BIND_RR_2"/>
    <property type="match status" value="1"/>
</dbReference>
<accession>A0A834NYE9</accession>
<evidence type="ECO:0000256" key="1">
    <source>
        <dbReference type="PROSITE-ProRule" id="PRU00497"/>
    </source>
</evidence>
<evidence type="ECO:0000256" key="2">
    <source>
        <dbReference type="SAM" id="MobiDB-lite"/>
    </source>
</evidence>
<sequence>MRNAKGPLSLLATDTSAILSYFVLPMAAEFRRLVDYKIENVEPINENSTIEGSNFQRCTNATLMYISLFDRGESARVLSDSTRQSLLHHQQQRDMRFPVSIQTILLAVRSAVPSFLRQLGGRPVQQSTLPSDHSCADSKTNQQKKIRHNGDGSYSYGYEAADGSYKIESKYPTGEVYGKYGFVDDTGSVREIEYGASRRGFEPAGAGINVPPPTLTSANSIANEPEDDGQYREDPSVYYTDPRYTNGERYEPRPPAQPYNLQRRPPIDSRSLPSNSMPIAPRMSAPRYEAAYRPQYQPQYQGQQGQGRSLYTPMAYQAGYQGHPAPNVVSNAGLASYTINYKR</sequence>
<dbReference type="Pfam" id="PF00379">
    <property type="entry name" value="Chitin_bind_4"/>
    <property type="match status" value="1"/>
</dbReference>
<dbReference type="GO" id="GO:0008010">
    <property type="term" value="F:structural constituent of chitin-based larval cuticle"/>
    <property type="evidence" value="ECO:0007669"/>
    <property type="project" value="TreeGrafter"/>
</dbReference>
<feature type="region of interest" description="Disordered" evidence="2">
    <location>
        <begin position="122"/>
        <end position="151"/>
    </location>
</feature>
<proteinExistence type="predicted"/>
<name>A0A834NYE9_VESPE</name>
<dbReference type="Proteomes" id="UP000600918">
    <property type="component" value="Unassembled WGS sequence"/>
</dbReference>
<dbReference type="EMBL" id="JACSDY010000009">
    <property type="protein sequence ID" value="KAF7420494.1"/>
    <property type="molecule type" value="Genomic_DNA"/>
</dbReference>
<dbReference type="GO" id="GO:0062129">
    <property type="term" value="C:chitin-based extracellular matrix"/>
    <property type="evidence" value="ECO:0007669"/>
    <property type="project" value="TreeGrafter"/>
</dbReference>
<keyword evidence="4" id="KW-1185">Reference proteome</keyword>
<feature type="compositionally biased region" description="Polar residues" evidence="2">
    <location>
        <begin position="124"/>
        <end position="141"/>
    </location>
</feature>
<feature type="region of interest" description="Disordered" evidence="2">
    <location>
        <begin position="200"/>
        <end position="281"/>
    </location>
</feature>